<accession>A0A517WA12</accession>
<dbReference type="Proteomes" id="UP000320722">
    <property type="component" value="Chromosome"/>
</dbReference>
<proteinExistence type="predicted"/>
<evidence type="ECO:0000313" key="2">
    <source>
        <dbReference type="Proteomes" id="UP000320722"/>
    </source>
</evidence>
<organism evidence="1 2">
    <name type="scientific">Gimesia chilikensis</name>
    <dbReference type="NCBI Taxonomy" id="2605989"/>
    <lineage>
        <taxon>Bacteria</taxon>
        <taxon>Pseudomonadati</taxon>
        <taxon>Planctomycetota</taxon>
        <taxon>Planctomycetia</taxon>
        <taxon>Planctomycetales</taxon>
        <taxon>Planctomycetaceae</taxon>
        <taxon>Gimesia</taxon>
    </lineage>
</organism>
<sequence length="99" mass="11322">MNELLFQLIFKLFIEMGSCKRWGESDLRNELTVDLNQSARTGGAKRSNKGRFTFNYLKEKALQQLRNRFAVGQDRDGTTGVIVVGLVRIDAELLINRCQ</sequence>
<dbReference type="AlphaFoldDB" id="A0A517WA12"/>
<reference evidence="1 2" key="1">
    <citation type="submission" date="2019-02" db="EMBL/GenBank/DDBJ databases">
        <title>Deep-cultivation of Planctomycetes and their phenomic and genomic characterization uncovers novel biology.</title>
        <authorList>
            <person name="Wiegand S."/>
            <person name="Jogler M."/>
            <person name="Boedeker C."/>
            <person name="Pinto D."/>
            <person name="Vollmers J."/>
            <person name="Rivas-Marin E."/>
            <person name="Kohn T."/>
            <person name="Peeters S.H."/>
            <person name="Heuer A."/>
            <person name="Rast P."/>
            <person name="Oberbeckmann S."/>
            <person name="Bunk B."/>
            <person name="Jeske O."/>
            <person name="Meyerdierks A."/>
            <person name="Storesund J.E."/>
            <person name="Kallscheuer N."/>
            <person name="Luecker S."/>
            <person name="Lage O.M."/>
            <person name="Pohl T."/>
            <person name="Merkel B.J."/>
            <person name="Hornburger P."/>
            <person name="Mueller R.-W."/>
            <person name="Bruemmer F."/>
            <person name="Labrenz M."/>
            <person name="Spormann A.M."/>
            <person name="Op den Camp H."/>
            <person name="Overmann J."/>
            <person name="Amann R."/>
            <person name="Jetten M.S.M."/>
            <person name="Mascher T."/>
            <person name="Medema M.H."/>
            <person name="Devos D.P."/>
            <person name="Kaster A.-K."/>
            <person name="Ovreas L."/>
            <person name="Rohde M."/>
            <person name="Galperin M.Y."/>
            <person name="Jogler C."/>
        </authorList>
    </citation>
    <scope>NUCLEOTIDE SEQUENCE [LARGE SCALE GENOMIC DNA]</scope>
    <source>
        <strain evidence="1 2">V6</strain>
    </source>
</reference>
<evidence type="ECO:0000313" key="1">
    <source>
        <dbReference type="EMBL" id="QDU02092.1"/>
    </source>
</evidence>
<gene>
    <name evidence="1" type="ORF">V6x_17930</name>
</gene>
<protein>
    <submittedName>
        <fullName evidence="1">Uncharacterized protein</fullName>
    </submittedName>
</protein>
<name>A0A517WA12_9PLAN</name>
<dbReference type="EMBL" id="CP036347">
    <property type="protein sequence ID" value="QDU02092.1"/>
    <property type="molecule type" value="Genomic_DNA"/>
</dbReference>